<sequence length="131" mass="14632">MTDTSSAGERFDDGLATRKAVLGDEYVEKSLANAGEFGWPLQKLTTEYCWNEIWNRPGLDRRARSLLNLGMIAALNRPHEFRIHVNGALNNGLSKEEIREAILQIAFYCGGPAALDANRILTEVLKERGEL</sequence>
<dbReference type="SUPFAM" id="SSF69118">
    <property type="entry name" value="AhpD-like"/>
    <property type="match status" value="1"/>
</dbReference>
<name>A0AAE3NRT8_9RHOB</name>
<dbReference type="Gene3D" id="1.20.1290.10">
    <property type="entry name" value="AhpD-like"/>
    <property type="match status" value="1"/>
</dbReference>
<evidence type="ECO:0000313" key="3">
    <source>
        <dbReference type="Proteomes" id="UP001220964"/>
    </source>
</evidence>
<proteinExistence type="predicted"/>
<dbReference type="Pfam" id="PF02627">
    <property type="entry name" value="CMD"/>
    <property type="match status" value="1"/>
</dbReference>
<accession>A0AAE3NRT8</accession>
<dbReference type="InterPro" id="IPR052512">
    <property type="entry name" value="4CMD/NDH-1_regulator"/>
</dbReference>
<comment type="caution">
    <text evidence="2">The sequence shown here is derived from an EMBL/GenBank/DDBJ whole genome shotgun (WGS) entry which is preliminary data.</text>
</comment>
<keyword evidence="3" id="KW-1185">Reference proteome</keyword>
<organism evidence="2 3">
    <name type="scientific">Psychromarinibacter sediminicola</name>
    <dbReference type="NCBI Taxonomy" id="3033385"/>
    <lineage>
        <taxon>Bacteria</taxon>
        <taxon>Pseudomonadati</taxon>
        <taxon>Pseudomonadota</taxon>
        <taxon>Alphaproteobacteria</taxon>
        <taxon>Rhodobacterales</taxon>
        <taxon>Paracoccaceae</taxon>
        <taxon>Psychromarinibacter</taxon>
    </lineage>
</organism>
<dbReference type="GO" id="GO:0051920">
    <property type="term" value="F:peroxiredoxin activity"/>
    <property type="evidence" value="ECO:0007669"/>
    <property type="project" value="InterPro"/>
</dbReference>
<gene>
    <name evidence="2" type="ORF">P1J78_11040</name>
</gene>
<reference evidence="2" key="1">
    <citation type="submission" date="2023-03" db="EMBL/GenBank/DDBJ databases">
        <title>Multiphase analysis and comparison of six strains from genera Psychromarinibacter, Lutimaribacter, and Maritimibacter, including a novel species: Psychromarinibacter sediminicola sp. nov.</title>
        <authorList>
            <person name="Wang Y.-H."/>
            <person name="Ye M.-Q."/>
            <person name="Du Z.-J."/>
        </authorList>
    </citation>
    <scope>NUCLEOTIDE SEQUENCE</scope>
    <source>
        <strain evidence="2">C21-152</strain>
    </source>
</reference>
<dbReference type="InterPro" id="IPR029032">
    <property type="entry name" value="AhpD-like"/>
</dbReference>
<dbReference type="AlphaFoldDB" id="A0AAE3NRT8"/>
<dbReference type="PANTHER" id="PTHR33570:SF2">
    <property type="entry name" value="CARBOXYMUCONOLACTONE DECARBOXYLASE-LIKE DOMAIN-CONTAINING PROTEIN"/>
    <property type="match status" value="1"/>
</dbReference>
<dbReference type="EMBL" id="JARGYC010000024">
    <property type="protein sequence ID" value="MDF0601266.1"/>
    <property type="molecule type" value="Genomic_DNA"/>
</dbReference>
<feature type="domain" description="Carboxymuconolactone decarboxylase-like" evidence="1">
    <location>
        <begin position="41"/>
        <end position="123"/>
    </location>
</feature>
<protein>
    <submittedName>
        <fullName evidence="2">Carboxymuconolactone decarboxylase family protein</fullName>
    </submittedName>
</protein>
<dbReference type="PANTHER" id="PTHR33570">
    <property type="entry name" value="4-CARBOXYMUCONOLACTONE DECARBOXYLASE FAMILY PROTEIN"/>
    <property type="match status" value="1"/>
</dbReference>
<evidence type="ECO:0000259" key="1">
    <source>
        <dbReference type="Pfam" id="PF02627"/>
    </source>
</evidence>
<dbReference type="Proteomes" id="UP001220964">
    <property type="component" value="Unassembled WGS sequence"/>
</dbReference>
<evidence type="ECO:0000313" key="2">
    <source>
        <dbReference type="EMBL" id="MDF0601266.1"/>
    </source>
</evidence>
<dbReference type="RefSeq" id="WP_275567403.1">
    <property type="nucleotide sequence ID" value="NZ_JARGYC010000024.1"/>
</dbReference>
<dbReference type="InterPro" id="IPR003779">
    <property type="entry name" value="CMD-like"/>
</dbReference>